<evidence type="ECO:0000313" key="6">
    <source>
        <dbReference type="EMBL" id="KAE9187377.1"/>
    </source>
</evidence>
<dbReference type="EMBL" id="QXGA01001594">
    <property type="protein sequence ID" value="KAE9115005.1"/>
    <property type="molecule type" value="Genomic_DNA"/>
</dbReference>
<name>A0A6A3J763_9STRA</name>
<dbReference type="Proteomes" id="UP000433483">
    <property type="component" value="Unassembled WGS sequence"/>
</dbReference>
<dbReference type="OrthoDB" id="98688at2759"/>
<evidence type="ECO:0000313" key="12">
    <source>
        <dbReference type="Proteomes" id="UP000437068"/>
    </source>
</evidence>
<gene>
    <name evidence="9" type="ORF">PF001_g19603</name>
    <name evidence="8" type="ORF">PF002_g20203</name>
    <name evidence="7" type="ORF">PF004_g19371</name>
    <name evidence="6" type="ORF">PF005_g20478</name>
    <name evidence="5" type="ORF">PF006_g19378</name>
    <name evidence="3" type="ORF">PF007_g20547</name>
    <name evidence="1" type="ORF">PF009_g21164</name>
    <name evidence="4" type="ORF">PF010_g19851</name>
    <name evidence="2" type="ORF">PF011_g19310</name>
</gene>
<dbReference type="EMBL" id="QXFX01001637">
    <property type="protein sequence ID" value="KAE9087097.1"/>
    <property type="molecule type" value="Genomic_DNA"/>
</dbReference>
<dbReference type="EMBL" id="QXFZ01001655">
    <property type="protein sequence ID" value="KAE9086998.1"/>
    <property type="molecule type" value="Genomic_DNA"/>
</dbReference>
<evidence type="ECO:0000313" key="15">
    <source>
        <dbReference type="Proteomes" id="UP000441208"/>
    </source>
</evidence>
<evidence type="ECO:0000313" key="4">
    <source>
        <dbReference type="EMBL" id="KAE9087097.1"/>
    </source>
</evidence>
<evidence type="ECO:0000313" key="3">
    <source>
        <dbReference type="EMBL" id="KAE9086998.1"/>
    </source>
</evidence>
<evidence type="ECO:0000313" key="2">
    <source>
        <dbReference type="EMBL" id="KAE8988084.1"/>
    </source>
</evidence>
<organism evidence="2 16">
    <name type="scientific">Phytophthora fragariae</name>
    <dbReference type="NCBI Taxonomy" id="53985"/>
    <lineage>
        <taxon>Eukaryota</taxon>
        <taxon>Sar</taxon>
        <taxon>Stramenopiles</taxon>
        <taxon>Oomycota</taxon>
        <taxon>Peronosporomycetes</taxon>
        <taxon>Peronosporales</taxon>
        <taxon>Peronosporaceae</taxon>
        <taxon>Phytophthora</taxon>
    </lineage>
</organism>
<dbReference type="EMBL" id="QXGD01001451">
    <property type="protein sequence ID" value="KAE9205824.1"/>
    <property type="molecule type" value="Genomic_DNA"/>
</dbReference>
<evidence type="ECO:0000313" key="8">
    <source>
        <dbReference type="EMBL" id="KAE9205824.1"/>
    </source>
</evidence>
<dbReference type="EMBL" id="QXFW01001627">
    <property type="protein sequence ID" value="KAE8988084.1"/>
    <property type="molecule type" value="Genomic_DNA"/>
</dbReference>
<dbReference type="EMBL" id="QXGC01001631">
    <property type="protein sequence ID" value="KAE9199065.1"/>
    <property type="molecule type" value="Genomic_DNA"/>
</dbReference>
<dbReference type="EMBL" id="QXGF01001637">
    <property type="protein sequence ID" value="KAE8928701.1"/>
    <property type="molecule type" value="Genomic_DNA"/>
</dbReference>
<reference evidence="16 17" key="1">
    <citation type="submission" date="2018-09" db="EMBL/GenBank/DDBJ databases">
        <title>Genomic investigation of the strawberry pathogen Phytophthora fragariae indicates pathogenicity is determined by transcriptional variation in three key races.</title>
        <authorList>
            <person name="Adams T.M."/>
            <person name="Armitage A.D."/>
            <person name="Sobczyk M.K."/>
            <person name="Bates H.J."/>
            <person name="Dunwell J.M."/>
            <person name="Nellist C.F."/>
            <person name="Harrison R.J."/>
        </authorList>
    </citation>
    <scope>NUCLEOTIDE SEQUENCE [LARGE SCALE GENOMIC DNA]</scope>
    <source>
        <strain evidence="9 12">A4</strain>
        <strain evidence="8 13">BC-1</strain>
        <strain evidence="7 17">BC-23</strain>
        <strain evidence="6 11">NOV-27</strain>
        <strain evidence="5 14">NOV-5</strain>
        <strain evidence="3 15">NOV-71</strain>
        <strain evidence="1 10">NOV-9</strain>
        <strain evidence="4 18">ONT-3</strain>
        <strain evidence="2 16">SCRP245</strain>
    </source>
</reference>
<sequence>MTIDGIISHIAALDWDRVKQTPRGEVYEVCVADEEDWKLFADSDAAESKCCKMEWIEGKVVIVELSSRTQQDFVAALSRYMWRNDTVLAHLHFSQAARTPPHLRQLEPDLCCGPLPQCGGILPPGIRWEDWDTLKIEIGYSRGWSHRPGQLDWKANEWAKIPGVNYILCVKVEDRLASATYKLYTVLHHNRRLPIEIPIRIEAPRTVVKFDSRLLLGLAPRERLLAQPPVPARVAIDLYAILEYARVRC</sequence>
<evidence type="ECO:0000313" key="1">
    <source>
        <dbReference type="EMBL" id="KAE8928701.1"/>
    </source>
</evidence>
<keyword evidence="11" id="KW-1185">Reference proteome</keyword>
<evidence type="ECO:0000313" key="9">
    <source>
        <dbReference type="EMBL" id="KAE9290455.1"/>
    </source>
</evidence>
<protein>
    <submittedName>
        <fullName evidence="2">Uncharacterized protein</fullName>
    </submittedName>
</protein>
<dbReference type="Proteomes" id="UP000476176">
    <property type="component" value="Unassembled WGS sequence"/>
</dbReference>
<accession>A0A6A3J763</accession>
<dbReference type="Proteomes" id="UP000488956">
    <property type="component" value="Unassembled WGS sequence"/>
</dbReference>
<evidence type="ECO:0000313" key="5">
    <source>
        <dbReference type="EMBL" id="KAE9115005.1"/>
    </source>
</evidence>
<comment type="caution">
    <text evidence="2">The sequence shown here is derived from an EMBL/GenBank/DDBJ whole genome shotgun (WGS) entry which is preliminary data.</text>
</comment>
<dbReference type="Proteomes" id="UP000429523">
    <property type="component" value="Unassembled WGS sequence"/>
</dbReference>
<dbReference type="Proteomes" id="UP000440367">
    <property type="component" value="Unassembled WGS sequence"/>
</dbReference>
<proteinExistence type="predicted"/>
<dbReference type="EMBL" id="QXGB01001661">
    <property type="protein sequence ID" value="KAE9187377.1"/>
    <property type="molecule type" value="Genomic_DNA"/>
</dbReference>
<evidence type="ECO:0000313" key="17">
    <source>
        <dbReference type="Proteomes" id="UP000476176"/>
    </source>
</evidence>
<evidence type="ECO:0000313" key="7">
    <source>
        <dbReference type="EMBL" id="KAE9199065.1"/>
    </source>
</evidence>
<dbReference type="Proteomes" id="UP000440732">
    <property type="component" value="Unassembled WGS sequence"/>
</dbReference>
<evidence type="ECO:0000313" key="14">
    <source>
        <dbReference type="Proteomes" id="UP000440732"/>
    </source>
</evidence>
<evidence type="ECO:0000313" key="16">
    <source>
        <dbReference type="Proteomes" id="UP000460718"/>
    </source>
</evidence>
<dbReference type="EMBL" id="QXGE01001606">
    <property type="protein sequence ID" value="KAE9290455.1"/>
    <property type="molecule type" value="Genomic_DNA"/>
</dbReference>
<evidence type="ECO:0000313" key="18">
    <source>
        <dbReference type="Proteomes" id="UP000488956"/>
    </source>
</evidence>
<dbReference type="Proteomes" id="UP000460718">
    <property type="component" value="Unassembled WGS sequence"/>
</dbReference>
<evidence type="ECO:0000313" key="10">
    <source>
        <dbReference type="Proteomes" id="UP000429523"/>
    </source>
</evidence>
<evidence type="ECO:0000313" key="13">
    <source>
        <dbReference type="Proteomes" id="UP000440367"/>
    </source>
</evidence>
<dbReference type="Proteomes" id="UP000437068">
    <property type="component" value="Unassembled WGS sequence"/>
</dbReference>
<dbReference type="Proteomes" id="UP000441208">
    <property type="component" value="Unassembled WGS sequence"/>
</dbReference>
<evidence type="ECO:0000313" key="11">
    <source>
        <dbReference type="Proteomes" id="UP000433483"/>
    </source>
</evidence>
<dbReference type="AlphaFoldDB" id="A0A6A3J763"/>